<evidence type="ECO:0000313" key="2">
    <source>
        <dbReference type="Proteomes" id="UP001176940"/>
    </source>
</evidence>
<dbReference type="Proteomes" id="UP001176940">
    <property type="component" value="Unassembled WGS sequence"/>
</dbReference>
<name>A0ABN9MBH3_9NEOB</name>
<sequence length="132" mass="15031">MSTSELQAPRTLQDDKNLIIKPADKGGAIVVMNRSDYVQEIQRQLNDDRAYLKLSRDHRQSLRDLISNRIPHQKSSHNTSVLHYPQETQNLEHPLGRPIVASTESILSPLSIFLEKILAPHIKKSPCFLLDT</sequence>
<comment type="caution">
    <text evidence="1">The sequence shown here is derived from an EMBL/GenBank/DDBJ whole genome shotgun (WGS) entry which is preliminary data.</text>
</comment>
<gene>
    <name evidence="1" type="ORF">RIMI_LOCUS17870592</name>
</gene>
<accession>A0ABN9MBH3</accession>
<proteinExistence type="predicted"/>
<feature type="non-terminal residue" evidence="1">
    <location>
        <position position="132"/>
    </location>
</feature>
<reference evidence="1" key="1">
    <citation type="submission" date="2023-07" db="EMBL/GenBank/DDBJ databases">
        <authorList>
            <person name="Stuckert A."/>
        </authorList>
    </citation>
    <scope>NUCLEOTIDE SEQUENCE</scope>
</reference>
<organism evidence="1 2">
    <name type="scientific">Ranitomeya imitator</name>
    <name type="common">mimic poison frog</name>
    <dbReference type="NCBI Taxonomy" id="111125"/>
    <lineage>
        <taxon>Eukaryota</taxon>
        <taxon>Metazoa</taxon>
        <taxon>Chordata</taxon>
        <taxon>Craniata</taxon>
        <taxon>Vertebrata</taxon>
        <taxon>Euteleostomi</taxon>
        <taxon>Amphibia</taxon>
        <taxon>Batrachia</taxon>
        <taxon>Anura</taxon>
        <taxon>Neobatrachia</taxon>
        <taxon>Hyloidea</taxon>
        <taxon>Dendrobatidae</taxon>
        <taxon>Dendrobatinae</taxon>
        <taxon>Ranitomeya</taxon>
    </lineage>
</organism>
<protein>
    <submittedName>
        <fullName evidence="1">Uncharacterized protein</fullName>
    </submittedName>
</protein>
<dbReference type="EMBL" id="CAUEEQ010053191">
    <property type="protein sequence ID" value="CAJ0961676.1"/>
    <property type="molecule type" value="Genomic_DNA"/>
</dbReference>
<keyword evidence="2" id="KW-1185">Reference proteome</keyword>
<evidence type="ECO:0000313" key="1">
    <source>
        <dbReference type="EMBL" id="CAJ0961676.1"/>
    </source>
</evidence>